<dbReference type="RefSeq" id="WP_386073868.1">
    <property type="nucleotide sequence ID" value="NZ_JBHTJT010000008.1"/>
</dbReference>
<dbReference type="Proteomes" id="UP001597108">
    <property type="component" value="Unassembled WGS sequence"/>
</dbReference>
<dbReference type="InterPro" id="IPR016032">
    <property type="entry name" value="Sig_transdc_resp-reg_C-effctor"/>
</dbReference>
<feature type="region of interest" description="Disordered" evidence="1">
    <location>
        <begin position="134"/>
        <end position="158"/>
    </location>
</feature>
<evidence type="ECO:0008006" key="4">
    <source>
        <dbReference type="Google" id="ProtNLM"/>
    </source>
</evidence>
<organism evidence="2 3">
    <name type="scientific">Tropicimonas aquimaris</name>
    <dbReference type="NCBI Taxonomy" id="914152"/>
    <lineage>
        <taxon>Bacteria</taxon>
        <taxon>Pseudomonadati</taxon>
        <taxon>Pseudomonadota</taxon>
        <taxon>Alphaproteobacteria</taxon>
        <taxon>Rhodobacterales</taxon>
        <taxon>Roseobacteraceae</taxon>
        <taxon>Tropicimonas</taxon>
    </lineage>
</organism>
<dbReference type="SUPFAM" id="SSF46894">
    <property type="entry name" value="C-terminal effector domain of the bipartite response regulators"/>
    <property type="match status" value="1"/>
</dbReference>
<dbReference type="Gene3D" id="1.25.40.10">
    <property type="entry name" value="Tetratricopeptide repeat domain"/>
    <property type="match status" value="1"/>
</dbReference>
<gene>
    <name evidence="2" type="ORF">ACFQ2S_07670</name>
</gene>
<evidence type="ECO:0000256" key="1">
    <source>
        <dbReference type="SAM" id="MobiDB-lite"/>
    </source>
</evidence>
<reference evidence="3" key="1">
    <citation type="journal article" date="2019" name="Int. J. Syst. Evol. Microbiol.">
        <title>The Global Catalogue of Microorganisms (GCM) 10K type strain sequencing project: providing services to taxonomists for standard genome sequencing and annotation.</title>
        <authorList>
            <consortium name="The Broad Institute Genomics Platform"/>
            <consortium name="The Broad Institute Genome Sequencing Center for Infectious Disease"/>
            <person name="Wu L."/>
            <person name="Ma J."/>
        </authorList>
    </citation>
    <scope>NUCLEOTIDE SEQUENCE [LARGE SCALE GENOMIC DNA]</scope>
    <source>
        <strain evidence="3">CCUG 60524</strain>
    </source>
</reference>
<dbReference type="Gene3D" id="1.10.10.10">
    <property type="entry name" value="Winged helix-like DNA-binding domain superfamily/Winged helix DNA-binding domain"/>
    <property type="match status" value="1"/>
</dbReference>
<proteinExistence type="predicted"/>
<protein>
    <recommendedName>
        <fullName evidence="4">SARP family transcriptional regulator</fullName>
    </recommendedName>
</protein>
<keyword evidence="3" id="KW-1185">Reference proteome</keyword>
<evidence type="ECO:0000313" key="3">
    <source>
        <dbReference type="Proteomes" id="UP001597108"/>
    </source>
</evidence>
<dbReference type="EMBL" id="JBHTJT010000008">
    <property type="protein sequence ID" value="MFD0979534.1"/>
    <property type="molecule type" value="Genomic_DNA"/>
</dbReference>
<comment type="caution">
    <text evidence="2">The sequence shown here is derived from an EMBL/GenBank/DDBJ whole genome shotgun (WGS) entry which is preliminary data.</text>
</comment>
<dbReference type="InterPro" id="IPR011990">
    <property type="entry name" value="TPR-like_helical_dom_sf"/>
</dbReference>
<name>A0ABW3IND1_9RHOB</name>
<dbReference type="SUPFAM" id="SSF48452">
    <property type="entry name" value="TPR-like"/>
    <property type="match status" value="1"/>
</dbReference>
<dbReference type="InterPro" id="IPR036388">
    <property type="entry name" value="WH-like_DNA-bd_sf"/>
</dbReference>
<sequence length="540" mass="60206">MTTDPELTIHLCGRFRVETRAGEEVTPVGRKAQGLLALLATEARMTRTRVWLQDKLWEGETKSSQANLRQTLRTLRRSSEALDAALLTDRVNVGLDTRRVTVIDSDTPDAEFLEGLDVDSPEFNDWLTLMRSKRQPTGAEPTQAPPPRAPSTPLAHHHRTQRQIVLQLGSAQGSALRMFEKQFCDHFSKSLRENFDIDAHFATPSAAEPDLLVAEVEAFSTGSTEEMGLRMSIVESGTQRAVWTDSVIARQPASQGVVGIAHMALSHRAVVAVMGLVCRSAPNRQHDHDADALANTALRKMFTMRRKDLDEAKRLLLRAREIEARGLFDAWLAQLEVIRYVEFCDVDRAKTAEAVRRLCADALADEPTNSNVLCSVANARMALERDGQASRELSKIAVTANPSNPLAWWSWSTALLYTGDSEKAYSAAKTAQMLSYNASFRFWTEFQVALTAAVTGRLEEATAHLETSRSLNPAFRPPLRYLIGLYSLAHNEEATRRSIELLRSVEPEFTVRRLIEDETYPVSMMRSAGLSDADFLRGLE</sequence>
<accession>A0ABW3IND1</accession>
<evidence type="ECO:0000313" key="2">
    <source>
        <dbReference type="EMBL" id="MFD0979534.1"/>
    </source>
</evidence>